<feature type="region of interest" description="Disordered" evidence="1">
    <location>
        <begin position="139"/>
        <end position="230"/>
    </location>
</feature>
<comment type="caution">
    <text evidence="2">The sequence shown here is derived from an EMBL/GenBank/DDBJ whole genome shotgun (WGS) entry which is preliminary data.</text>
</comment>
<dbReference type="Proteomes" id="UP001552299">
    <property type="component" value="Unassembled WGS sequence"/>
</dbReference>
<reference evidence="2 3" key="1">
    <citation type="journal article" date="2024" name="Plant Biotechnol. J.">
        <title>Dendrobium thyrsiflorum genome and its molecular insights into genes involved in important horticultural traits.</title>
        <authorList>
            <person name="Chen B."/>
            <person name="Wang J.Y."/>
            <person name="Zheng P.J."/>
            <person name="Li K.L."/>
            <person name="Liang Y.M."/>
            <person name="Chen X.F."/>
            <person name="Zhang C."/>
            <person name="Zhao X."/>
            <person name="He X."/>
            <person name="Zhang G.Q."/>
            <person name="Liu Z.J."/>
            <person name="Xu Q."/>
        </authorList>
    </citation>
    <scope>NUCLEOTIDE SEQUENCE [LARGE SCALE GENOMIC DNA]</scope>
    <source>
        <strain evidence="2">GZMU011</strain>
    </source>
</reference>
<feature type="compositionally biased region" description="Basic and acidic residues" evidence="1">
    <location>
        <begin position="164"/>
        <end position="181"/>
    </location>
</feature>
<gene>
    <name evidence="2" type="ORF">M5K25_001179</name>
</gene>
<evidence type="ECO:0000256" key="1">
    <source>
        <dbReference type="SAM" id="MobiDB-lite"/>
    </source>
</evidence>
<evidence type="ECO:0000313" key="2">
    <source>
        <dbReference type="EMBL" id="KAL0927027.1"/>
    </source>
</evidence>
<feature type="compositionally biased region" description="Basic and acidic residues" evidence="1">
    <location>
        <begin position="139"/>
        <end position="156"/>
    </location>
</feature>
<name>A0ABD0VWE6_DENTH</name>
<accession>A0ABD0VWE6</accession>
<dbReference type="AlphaFoldDB" id="A0ABD0VWE6"/>
<dbReference type="EMBL" id="JANQDX010000002">
    <property type="protein sequence ID" value="KAL0927027.1"/>
    <property type="molecule type" value="Genomic_DNA"/>
</dbReference>
<organism evidence="2 3">
    <name type="scientific">Dendrobium thyrsiflorum</name>
    <name type="common">Pinecone-like raceme dendrobium</name>
    <name type="synonym">Orchid</name>
    <dbReference type="NCBI Taxonomy" id="117978"/>
    <lineage>
        <taxon>Eukaryota</taxon>
        <taxon>Viridiplantae</taxon>
        <taxon>Streptophyta</taxon>
        <taxon>Embryophyta</taxon>
        <taxon>Tracheophyta</taxon>
        <taxon>Spermatophyta</taxon>
        <taxon>Magnoliopsida</taxon>
        <taxon>Liliopsida</taxon>
        <taxon>Asparagales</taxon>
        <taxon>Orchidaceae</taxon>
        <taxon>Epidendroideae</taxon>
        <taxon>Malaxideae</taxon>
        <taxon>Dendrobiinae</taxon>
        <taxon>Dendrobium</taxon>
    </lineage>
</organism>
<evidence type="ECO:0000313" key="3">
    <source>
        <dbReference type="Proteomes" id="UP001552299"/>
    </source>
</evidence>
<proteinExistence type="predicted"/>
<keyword evidence="3" id="KW-1185">Reference proteome</keyword>
<sequence length="230" mass="26281">MRSWVEWSEQVEALVEGSNCGELEGAKRNRSCSSRSRYNSESGDVVETSSWDIRDLRRISTDTRNLLAPEFWTAAMKGSDLQVANSRVRKFQVVDKGNMGQQLATLEECQSRVWAGHRDGKLTSMERVNIWGIKWEREKREKRREGGGGGKLERGGESTALQKRSKDIAQKVLMDEGELRRSARVRSQPRCSPAMAFHKYTNKWKEKPKQSKRHKKGHSVNLIFVEGTSP</sequence>
<protein>
    <submittedName>
        <fullName evidence="2">Uncharacterized protein</fullName>
    </submittedName>
</protein>